<evidence type="ECO:0000256" key="2">
    <source>
        <dbReference type="ARBA" id="ARBA00023015"/>
    </source>
</evidence>
<dbReference type="InterPro" id="IPR037402">
    <property type="entry name" value="YidZ_PBP2"/>
</dbReference>
<protein>
    <submittedName>
        <fullName evidence="6">Probable transcription regulator protein</fullName>
    </submittedName>
</protein>
<keyword evidence="2" id="KW-0805">Transcription regulation</keyword>
<dbReference type="SUPFAM" id="SSF46785">
    <property type="entry name" value="Winged helix' DNA-binding domain"/>
    <property type="match status" value="1"/>
</dbReference>
<dbReference type="InterPro" id="IPR050389">
    <property type="entry name" value="LysR-type_TF"/>
</dbReference>
<dbReference type="HOGENOM" id="CLU_039613_39_0_6"/>
<dbReference type="CDD" id="cd08417">
    <property type="entry name" value="PBP2_Nitroaromatics_like"/>
    <property type="match status" value="1"/>
</dbReference>
<feature type="domain" description="HTH lysR-type" evidence="5">
    <location>
        <begin position="10"/>
        <end position="67"/>
    </location>
</feature>
<name>A4BGW0_9GAMM</name>
<dbReference type="InterPro" id="IPR036390">
    <property type="entry name" value="WH_DNA-bd_sf"/>
</dbReference>
<dbReference type="PROSITE" id="PS50931">
    <property type="entry name" value="HTH_LYSR"/>
    <property type="match status" value="1"/>
</dbReference>
<comment type="similarity">
    <text evidence="1">Belongs to the LysR transcriptional regulatory family.</text>
</comment>
<dbReference type="AlphaFoldDB" id="A4BGW0"/>
<dbReference type="Gene3D" id="3.40.190.10">
    <property type="entry name" value="Periplasmic binding protein-like II"/>
    <property type="match status" value="2"/>
</dbReference>
<reference evidence="6 7" key="1">
    <citation type="submission" date="2006-02" db="EMBL/GenBank/DDBJ databases">
        <authorList>
            <person name="Pinhassi J."/>
            <person name="Pedros-Alio C."/>
            <person name="Ferriera S."/>
            <person name="Johnson J."/>
            <person name="Kravitz S."/>
            <person name="Halpern A."/>
            <person name="Remington K."/>
            <person name="Beeson K."/>
            <person name="Tran B."/>
            <person name="Rogers Y.-H."/>
            <person name="Friedman R."/>
            <person name="Venter J.C."/>
        </authorList>
    </citation>
    <scope>NUCLEOTIDE SEQUENCE [LARGE SCALE GENOMIC DNA]</scope>
    <source>
        <strain evidence="6 7">MED297</strain>
    </source>
</reference>
<gene>
    <name evidence="6" type="ORF">MED297_02840</name>
</gene>
<accession>A4BGW0</accession>
<dbReference type="OrthoDB" id="8839911at2"/>
<evidence type="ECO:0000256" key="3">
    <source>
        <dbReference type="ARBA" id="ARBA00023125"/>
    </source>
</evidence>
<evidence type="ECO:0000256" key="4">
    <source>
        <dbReference type="ARBA" id="ARBA00023163"/>
    </source>
</evidence>
<dbReference type="GO" id="GO:0003700">
    <property type="term" value="F:DNA-binding transcription factor activity"/>
    <property type="evidence" value="ECO:0007669"/>
    <property type="project" value="InterPro"/>
</dbReference>
<dbReference type="GO" id="GO:0003677">
    <property type="term" value="F:DNA binding"/>
    <property type="evidence" value="ECO:0007669"/>
    <property type="project" value="UniProtKB-KW"/>
</dbReference>
<dbReference type="InterPro" id="IPR005119">
    <property type="entry name" value="LysR_subst-bd"/>
</dbReference>
<dbReference type="Pfam" id="PF00126">
    <property type="entry name" value="HTH_1"/>
    <property type="match status" value="1"/>
</dbReference>
<dbReference type="PRINTS" id="PR00039">
    <property type="entry name" value="HTHLYSR"/>
</dbReference>
<dbReference type="STRING" id="314283.MED297_02840"/>
<evidence type="ECO:0000313" key="7">
    <source>
        <dbReference type="Proteomes" id="UP000005953"/>
    </source>
</evidence>
<dbReference type="InterPro" id="IPR000847">
    <property type="entry name" value="LysR_HTH_N"/>
</dbReference>
<comment type="caution">
    <text evidence="6">The sequence shown here is derived from an EMBL/GenBank/DDBJ whole genome shotgun (WGS) entry which is preliminary data.</text>
</comment>
<dbReference type="Gene3D" id="1.10.10.10">
    <property type="entry name" value="Winged helix-like DNA-binding domain superfamily/Winged helix DNA-binding domain"/>
    <property type="match status" value="1"/>
</dbReference>
<keyword evidence="7" id="KW-1185">Reference proteome</keyword>
<organism evidence="6 7">
    <name type="scientific">Reinekea blandensis MED297</name>
    <dbReference type="NCBI Taxonomy" id="314283"/>
    <lineage>
        <taxon>Bacteria</taxon>
        <taxon>Pseudomonadati</taxon>
        <taxon>Pseudomonadota</taxon>
        <taxon>Gammaproteobacteria</taxon>
        <taxon>Oceanospirillales</taxon>
        <taxon>Saccharospirillaceae</taxon>
        <taxon>Reinekea</taxon>
    </lineage>
</organism>
<dbReference type="SUPFAM" id="SSF53850">
    <property type="entry name" value="Periplasmic binding protein-like II"/>
    <property type="match status" value="1"/>
</dbReference>
<evidence type="ECO:0000313" key="6">
    <source>
        <dbReference type="EMBL" id="EAR08606.1"/>
    </source>
</evidence>
<sequence length="304" mass="34082">MASLKTLNQLDLNLLKVLEAMYQHRNLTRAAEALNITPSAVSHALKRLRDSLDDPLFERRGQQMTPTPVCRRLVPEVLQTLNTLRRSLQSFGEFSPETSTQALQIAIHDALEPLLFPLLLTVFRNTAPLISLSSVKLDRSQLEHQLEIGEVDFAIDIARPLSAPIEHLPLSQSGFCVLGNESIIPTDELTTETYGQAEHIVVSNRPTGKVIEDLAFAQLGFNRKVVVRCQNYPTAIRIVKTMPLLLTLPESIAIAWETSGLQRVALPFEVPQTETRLYWHALSVDDPLLLWARQRIMTAVNTTL</sequence>
<dbReference type="Pfam" id="PF03466">
    <property type="entry name" value="LysR_substrate"/>
    <property type="match status" value="1"/>
</dbReference>
<dbReference type="EMBL" id="AAOE01000018">
    <property type="protein sequence ID" value="EAR08606.1"/>
    <property type="molecule type" value="Genomic_DNA"/>
</dbReference>
<keyword evidence="4" id="KW-0804">Transcription</keyword>
<keyword evidence="3" id="KW-0238">DNA-binding</keyword>
<evidence type="ECO:0000259" key="5">
    <source>
        <dbReference type="PROSITE" id="PS50931"/>
    </source>
</evidence>
<evidence type="ECO:0000256" key="1">
    <source>
        <dbReference type="ARBA" id="ARBA00009437"/>
    </source>
</evidence>
<proteinExistence type="inferred from homology"/>
<dbReference type="RefSeq" id="WP_008047198.1">
    <property type="nucleotide sequence ID" value="NZ_CH724153.1"/>
</dbReference>
<dbReference type="PANTHER" id="PTHR30118:SF15">
    <property type="entry name" value="TRANSCRIPTIONAL REGULATORY PROTEIN"/>
    <property type="match status" value="1"/>
</dbReference>
<dbReference type="Proteomes" id="UP000005953">
    <property type="component" value="Unassembled WGS sequence"/>
</dbReference>
<dbReference type="PANTHER" id="PTHR30118">
    <property type="entry name" value="HTH-TYPE TRANSCRIPTIONAL REGULATOR LEUO-RELATED"/>
    <property type="match status" value="1"/>
</dbReference>
<dbReference type="InterPro" id="IPR036388">
    <property type="entry name" value="WH-like_DNA-bd_sf"/>
</dbReference>